<dbReference type="AlphaFoldDB" id="A0A1F5P898"/>
<evidence type="ECO:0000313" key="3">
    <source>
        <dbReference type="Proteomes" id="UP000176786"/>
    </source>
</evidence>
<accession>A0A1F5P898</accession>
<comment type="caution">
    <text evidence="2">The sequence shown here is derived from an EMBL/GenBank/DDBJ whole genome shotgun (WGS) entry which is preliminary data.</text>
</comment>
<keyword evidence="1" id="KW-0812">Transmembrane</keyword>
<keyword evidence="1" id="KW-0472">Membrane</keyword>
<reference evidence="2 3" key="1">
    <citation type="journal article" date="2016" name="Nat. Commun.">
        <title>Thousands of microbial genomes shed light on interconnected biogeochemical processes in an aquifer system.</title>
        <authorList>
            <person name="Anantharaman K."/>
            <person name="Brown C.T."/>
            <person name="Hug L.A."/>
            <person name="Sharon I."/>
            <person name="Castelle C.J."/>
            <person name="Probst A.J."/>
            <person name="Thomas B.C."/>
            <person name="Singh A."/>
            <person name="Wilkins M.J."/>
            <person name="Karaoz U."/>
            <person name="Brodie E.L."/>
            <person name="Williams K.H."/>
            <person name="Hubbard S.S."/>
            <person name="Banfield J.F."/>
        </authorList>
    </citation>
    <scope>NUCLEOTIDE SEQUENCE [LARGE SCALE GENOMIC DNA]</scope>
</reference>
<keyword evidence="1" id="KW-1133">Transmembrane helix</keyword>
<dbReference type="Proteomes" id="UP000176786">
    <property type="component" value="Unassembled WGS sequence"/>
</dbReference>
<protein>
    <recommendedName>
        <fullName evidence="4">DUF4012 domain-containing protein</fullName>
    </recommendedName>
</protein>
<evidence type="ECO:0000313" key="2">
    <source>
        <dbReference type="EMBL" id="OGE86075.1"/>
    </source>
</evidence>
<gene>
    <name evidence="2" type="ORF">A3J48_03895</name>
</gene>
<dbReference type="Pfam" id="PF13196">
    <property type="entry name" value="DUF4012"/>
    <property type="match status" value="1"/>
</dbReference>
<proteinExistence type="predicted"/>
<dbReference type="EMBL" id="MFES01000013">
    <property type="protein sequence ID" value="OGE86075.1"/>
    <property type="molecule type" value="Genomic_DNA"/>
</dbReference>
<name>A0A1F5P898_9BACT</name>
<dbReference type="InterPro" id="IPR025101">
    <property type="entry name" value="DUF4012"/>
</dbReference>
<organism evidence="2 3">
    <name type="scientific">Candidatus Doudnabacteria bacterium RIFCSPHIGHO2_02_FULL_46_11</name>
    <dbReference type="NCBI Taxonomy" id="1817832"/>
    <lineage>
        <taxon>Bacteria</taxon>
        <taxon>Candidatus Doudnaibacteriota</taxon>
    </lineage>
</organism>
<sequence length="606" mass="68125">MYSPNFLPWQIKKELENLNPEQLNFRAYFWRAGSRPANQILEGVLLGFLFVAFVVVAFVGYPLVDAAYRAYQIYPLAKQAQAAVYQSDFGALYFNANEAYGHLVKLRKDTGSLARFKFLPLVGEKIEAANYTAAGVEKTVKVLMPALESLSRIDDNLTEVPAFERRNIINSLAKNSRELQNASLLLSQGSKLYAPEKIKQAVLAIEKTAYIASALPSILGLDKDARYLVIFANNLEIRPAGGFVGSYALMTVRDGEVVDFSVRNSYELPGALDLDLGPTAPAVAQRYLGIVGLPFRDSNWSPDYPESARTLKQAYAREGGEYHNEIQGVITVTTEVLREVMALTGPVEVNGLRFTEENVIDELERQVEIIFFQQGINWYRRKDIVGDLGQVLKTRIENFTPEQNAELLKKFAKLARAKHMVYSFDNARLQKLVVEAGWDGRVPEYQSDTLMLVDANLAGHKTEPAISKTYSYNLREENGKLVADLDIHYKHHGQLNPLVQNYRTYLRVYVPQGARLISTAGNTNVVDQSTELGRTVFGTLLVVPISQEKDLKFTYELPRSVSADDYSLHFIKQIGAYTSDLRLNFDFGNVNKVINDKLDSNKLYKP</sequence>
<feature type="transmembrane region" description="Helical" evidence="1">
    <location>
        <begin position="40"/>
        <end position="64"/>
    </location>
</feature>
<evidence type="ECO:0008006" key="4">
    <source>
        <dbReference type="Google" id="ProtNLM"/>
    </source>
</evidence>
<dbReference type="STRING" id="1817832.A3J48_03895"/>
<evidence type="ECO:0000256" key="1">
    <source>
        <dbReference type="SAM" id="Phobius"/>
    </source>
</evidence>